<evidence type="ECO:0000313" key="1">
    <source>
        <dbReference type="EMBL" id="KAG0432465.1"/>
    </source>
</evidence>
<organism evidence="1 2">
    <name type="scientific">Ixodes persulcatus</name>
    <name type="common">Taiga tick</name>
    <dbReference type="NCBI Taxonomy" id="34615"/>
    <lineage>
        <taxon>Eukaryota</taxon>
        <taxon>Metazoa</taxon>
        <taxon>Ecdysozoa</taxon>
        <taxon>Arthropoda</taxon>
        <taxon>Chelicerata</taxon>
        <taxon>Arachnida</taxon>
        <taxon>Acari</taxon>
        <taxon>Parasitiformes</taxon>
        <taxon>Ixodida</taxon>
        <taxon>Ixodoidea</taxon>
        <taxon>Ixodidae</taxon>
        <taxon>Ixodinae</taxon>
        <taxon>Ixodes</taxon>
    </lineage>
</organism>
<dbReference type="Proteomes" id="UP000805193">
    <property type="component" value="Unassembled WGS sequence"/>
</dbReference>
<protein>
    <submittedName>
        <fullName evidence="1">Uncharacterized protein</fullName>
    </submittedName>
</protein>
<gene>
    <name evidence="1" type="ORF">HPB47_020817</name>
</gene>
<feature type="non-terminal residue" evidence="1">
    <location>
        <position position="1"/>
    </location>
</feature>
<proteinExistence type="predicted"/>
<name>A0AC60QGR4_IXOPE</name>
<dbReference type="EMBL" id="JABSTQ010009149">
    <property type="protein sequence ID" value="KAG0432465.1"/>
    <property type="molecule type" value="Genomic_DNA"/>
</dbReference>
<keyword evidence="2" id="KW-1185">Reference proteome</keyword>
<reference evidence="1 2" key="1">
    <citation type="journal article" date="2020" name="Cell">
        <title>Large-Scale Comparative Analyses of Tick Genomes Elucidate Their Genetic Diversity and Vector Capacities.</title>
        <authorList>
            <consortium name="Tick Genome and Microbiome Consortium (TIGMIC)"/>
            <person name="Jia N."/>
            <person name="Wang J."/>
            <person name="Shi W."/>
            <person name="Du L."/>
            <person name="Sun Y."/>
            <person name="Zhan W."/>
            <person name="Jiang J.F."/>
            <person name="Wang Q."/>
            <person name="Zhang B."/>
            <person name="Ji P."/>
            <person name="Bell-Sakyi L."/>
            <person name="Cui X.M."/>
            <person name="Yuan T.T."/>
            <person name="Jiang B.G."/>
            <person name="Yang W.F."/>
            <person name="Lam T.T."/>
            <person name="Chang Q.C."/>
            <person name="Ding S.J."/>
            <person name="Wang X.J."/>
            <person name="Zhu J.G."/>
            <person name="Ruan X.D."/>
            <person name="Zhao L."/>
            <person name="Wei J.T."/>
            <person name="Ye R.Z."/>
            <person name="Que T.C."/>
            <person name="Du C.H."/>
            <person name="Zhou Y.H."/>
            <person name="Cheng J.X."/>
            <person name="Dai P.F."/>
            <person name="Guo W.B."/>
            <person name="Han X.H."/>
            <person name="Huang E.J."/>
            <person name="Li L.F."/>
            <person name="Wei W."/>
            <person name="Gao Y.C."/>
            <person name="Liu J.Z."/>
            <person name="Shao H.Z."/>
            <person name="Wang X."/>
            <person name="Wang C.C."/>
            <person name="Yang T.C."/>
            <person name="Huo Q.B."/>
            <person name="Li W."/>
            <person name="Chen H.Y."/>
            <person name="Chen S.E."/>
            <person name="Zhou L.G."/>
            <person name="Ni X.B."/>
            <person name="Tian J.H."/>
            <person name="Sheng Y."/>
            <person name="Liu T."/>
            <person name="Pan Y.S."/>
            <person name="Xia L.Y."/>
            <person name="Li J."/>
            <person name="Zhao F."/>
            <person name="Cao W.C."/>
        </authorList>
    </citation>
    <scope>NUCLEOTIDE SEQUENCE [LARGE SCALE GENOMIC DNA]</scope>
    <source>
        <strain evidence="1">Iper-2018</strain>
    </source>
</reference>
<sequence>LSVDVRVQVQIHEEGGDPLVGPIRGQRAPGQIHPVPPPSLGDQVSEAPITSGPSSAGLRGNLDSPGADHTVGWVSNVRWKEQPWPESGASQAFVRELIQGLHSGGPPHGLLNKAGIDADWAQRAAQAAYCAAARPLEVAEAVWVLRQRCPHHLRYPNHEEAFLYHYLYGGVKMRAFGPTLCGRARQCALFAICMLRTL</sequence>
<evidence type="ECO:0000313" key="2">
    <source>
        <dbReference type="Proteomes" id="UP000805193"/>
    </source>
</evidence>
<comment type="caution">
    <text evidence="1">The sequence shown here is derived from an EMBL/GenBank/DDBJ whole genome shotgun (WGS) entry which is preliminary data.</text>
</comment>
<accession>A0AC60QGR4</accession>